<evidence type="ECO:0000313" key="3">
    <source>
        <dbReference type="EMBL" id="PYI25024.1"/>
    </source>
</evidence>
<protein>
    <recommendedName>
        <fullName evidence="5">N-acetyltransferase domain-containing protein</fullName>
    </recommendedName>
</protein>
<dbReference type="AlphaFoldDB" id="A0A2V5HSM4"/>
<dbReference type="EMBL" id="KZ825689">
    <property type="protein sequence ID" value="PYI25024.1"/>
    <property type="molecule type" value="Genomic_DNA"/>
</dbReference>
<proteinExistence type="predicted"/>
<feature type="region of interest" description="Disordered" evidence="1">
    <location>
        <begin position="79"/>
        <end position="102"/>
    </location>
</feature>
<organism evidence="3 4">
    <name type="scientific">Aspergillus indologenus CBS 114.80</name>
    <dbReference type="NCBI Taxonomy" id="1450541"/>
    <lineage>
        <taxon>Eukaryota</taxon>
        <taxon>Fungi</taxon>
        <taxon>Dikarya</taxon>
        <taxon>Ascomycota</taxon>
        <taxon>Pezizomycotina</taxon>
        <taxon>Eurotiomycetes</taxon>
        <taxon>Eurotiomycetidae</taxon>
        <taxon>Eurotiales</taxon>
        <taxon>Aspergillaceae</taxon>
        <taxon>Aspergillus</taxon>
        <taxon>Aspergillus subgen. Circumdati</taxon>
    </lineage>
</organism>
<evidence type="ECO:0000256" key="2">
    <source>
        <dbReference type="SAM" id="SignalP"/>
    </source>
</evidence>
<reference evidence="3 4" key="1">
    <citation type="submission" date="2018-02" db="EMBL/GenBank/DDBJ databases">
        <title>The genomes of Aspergillus section Nigri reveals drivers in fungal speciation.</title>
        <authorList>
            <consortium name="DOE Joint Genome Institute"/>
            <person name="Vesth T.C."/>
            <person name="Nybo J."/>
            <person name="Theobald S."/>
            <person name="Brandl J."/>
            <person name="Frisvad J.C."/>
            <person name="Nielsen K.F."/>
            <person name="Lyhne E.K."/>
            <person name="Kogle M.E."/>
            <person name="Kuo A."/>
            <person name="Riley R."/>
            <person name="Clum A."/>
            <person name="Nolan M."/>
            <person name="Lipzen A."/>
            <person name="Salamov A."/>
            <person name="Henrissat B."/>
            <person name="Wiebenga A."/>
            <person name="De vries R.P."/>
            <person name="Grigoriev I.V."/>
            <person name="Mortensen U.H."/>
            <person name="Andersen M.R."/>
            <person name="Baker S.E."/>
        </authorList>
    </citation>
    <scope>NUCLEOTIDE SEQUENCE [LARGE SCALE GENOMIC DNA]</scope>
    <source>
        <strain evidence="3 4">CBS 114.80</strain>
    </source>
</reference>
<feature type="chain" id="PRO_5016120697" description="N-acetyltransferase domain-containing protein" evidence="2">
    <location>
        <begin position="21"/>
        <end position="232"/>
    </location>
</feature>
<keyword evidence="4" id="KW-1185">Reference proteome</keyword>
<sequence length="232" mass="25240">MPSITIELVVLHVLAHVAISRIPGLAFNRLVFKNWPNEAAQKALHQATIERTLAQAGTVESLKAVDDATGEIIGSVTVSREGPASGQQQEQHSNAEGVHRGRTEDLDGIHPEVYAAAVGACLELDRSNETFEHFEITYVGAGVPLTLNAEPEALDFYLRLGFTETGRADVDSSVGAAKQWIWHVPVDGDDLVSVGDGSRGEDGVHGRMYEYTGLEIHGHYDYDMNSQSPYFL</sequence>
<gene>
    <name evidence="3" type="ORF">BP00DRAFT_462175</name>
</gene>
<evidence type="ECO:0000256" key="1">
    <source>
        <dbReference type="SAM" id="MobiDB-lite"/>
    </source>
</evidence>
<evidence type="ECO:0008006" key="5">
    <source>
        <dbReference type="Google" id="ProtNLM"/>
    </source>
</evidence>
<feature type="signal peptide" evidence="2">
    <location>
        <begin position="1"/>
        <end position="20"/>
    </location>
</feature>
<dbReference type="Proteomes" id="UP000248817">
    <property type="component" value="Unassembled WGS sequence"/>
</dbReference>
<accession>A0A2V5HSM4</accession>
<name>A0A2V5HSM4_9EURO</name>
<evidence type="ECO:0000313" key="4">
    <source>
        <dbReference type="Proteomes" id="UP000248817"/>
    </source>
</evidence>
<keyword evidence="2" id="KW-0732">Signal</keyword>
<feature type="compositionally biased region" description="Polar residues" evidence="1">
    <location>
        <begin position="85"/>
        <end position="94"/>
    </location>
</feature>